<feature type="transmembrane region" description="Helical" evidence="1">
    <location>
        <begin position="125"/>
        <end position="148"/>
    </location>
</feature>
<dbReference type="OrthoDB" id="3127381at2759"/>
<keyword evidence="3" id="KW-1185">Reference proteome</keyword>
<feature type="transmembrane region" description="Helical" evidence="1">
    <location>
        <begin position="84"/>
        <end position="102"/>
    </location>
</feature>
<comment type="caution">
    <text evidence="2">The sequence shown here is derived from an EMBL/GenBank/DDBJ whole genome shotgun (WGS) entry which is preliminary data.</text>
</comment>
<keyword evidence="1" id="KW-1133">Transmembrane helix</keyword>
<evidence type="ECO:0000313" key="2">
    <source>
        <dbReference type="EMBL" id="KAF8904078.1"/>
    </source>
</evidence>
<dbReference type="Proteomes" id="UP000724874">
    <property type="component" value="Unassembled WGS sequence"/>
</dbReference>
<keyword evidence="1" id="KW-0472">Membrane</keyword>
<proteinExistence type="predicted"/>
<feature type="transmembrane region" description="Helical" evidence="1">
    <location>
        <begin position="55"/>
        <end position="77"/>
    </location>
</feature>
<dbReference type="EMBL" id="JADNYJ010000027">
    <property type="protein sequence ID" value="KAF8904078.1"/>
    <property type="molecule type" value="Genomic_DNA"/>
</dbReference>
<evidence type="ECO:0000256" key="1">
    <source>
        <dbReference type="SAM" id="Phobius"/>
    </source>
</evidence>
<gene>
    <name evidence="2" type="ORF">CPB84DRAFT_1773341</name>
</gene>
<evidence type="ECO:0000313" key="3">
    <source>
        <dbReference type="Proteomes" id="UP000724874"/>
    </source>
</evidence>
<dbReference type="AlphaFoldDB" id="A0A9P5NRJ5"/>
<sequence>MSIRALYASIFVTTAVIITASTIPIIVLGALILSWVNRLPSSDHDTVIKALGNNFHTFIVYGLTGSSEWILGAAVVWRFPAACAVMMMGAFSWLLCVIVAPWKAEHLLSPHFDSIPGLQKTCHEIIAMSALVLMNFCGGTFHPFWLLIKLRLSILKRQWWASPSLS</sequence>
<feature type="transmembrane region" description="Helical" evidence="1">
    <location>
        <begin position="7"/>
        <end position="35"/>
    </location>
</feature>
<name>A0A9P5NRJ5_GYMJU</name>
<keyword evidence="1" id="KW-0812">Transmembrane</keyword>
<reference evidence="2" key="1">
    <citation type="submission" date="2020-11" db="EMBL/GenBank/DDBJ databases">
        <authorList>
            <consortium name="DOE Joint Genome Institute"/>
            <person name="Ahrendt S."/>
            <person name="Riley R."/>
            <person name="Andreopoulos W."/>
            <person name="LaButti K."/>
            <person name="Pangilinan J."/>
            <person name="Ruiz-duenas F.J."/>
            <person name="Barrasa J.M."/>
            <person name="Sanchez-Garcia M."/>
            <person name="Camarero S."/>
            <person name="Miyauchi S."/>
            <person name="Serrano A."/>
            <person name="Linde D."/>
            <person name="Babiker R."/>
            <person name="Drula E."/>
            <person name="Ayuso-Fernandez I."/>
            <person name="Pacheco R."/>
            <person name="Padilla G."/>
            <person name="Ferreira P."/>
            <person name="Barriuso J."/>
            <person name="Kellner H."/>
            <person name="Castanera R."/>
            <person name="Alfaro M."/>
            <person name="Ramirez L."/>
            <person name="Pisabarro A.G."/>
            <person name="Kuo A."/>
            <person name="Tritt A."/>
            <person name="Lipzen A."/>
            <person name="He G."/>
            <person name="Yan M."/>
            <person name="Ng V."/>
            <person name="Cullen D."/>
            <person name="Martin F."/>
            <person name="Rosso M.-N."/>
            <person name="Henrissat B."/>
            <person name="Hibbett D."/>
            <person name="Martinez A.T."/>
            <person name="Grigoriev I.V."/>
        </authorList>
    </citation>
    <scope>NUCLEOTIDE SEQUENCE</scope>
    <source>
        <strain evidence="2">AH 44721</strain>
    </source>
</reference>
<protein>
    <submittedName>
        <fullName evidence="2">Uncharacterized protein</fullName>
    </submittedName>
</protein>
<accession>A0A9P5NRJ5</accession>
<organism evidence="2 3">
    <name type="scientific">Gymnopilus junonius</name>
    <name type="common">Spectacular rustgill mushroom</name>
    <name type="synonym">Gymnopilus spectabilis subsp. junonius</name>
    <dbReference type="NCBI Taxonomy" id="109634"/>
    <lineage>
        <taxon>Eukaryota</taxon>
        <taxon>Fungi</taxon>
        <taxon>Dikarya</taxon>
        <taxon>Basidiomycota</taxon>
        <taxon>Agaricomycotina</taxon>
        <taxon>Agaricomycetes</taxon>
        <taxon>Agaricomycetidae</taxon>
        <taxon>Agaricales</taxon>
        <taxon>Agaricineae</taxon>
        <taxon>Hymenogastraceae</taxon>
        <taxon>Gymnopilus</taxon>
    </lineage>
</organism>